<accession>A0A8C3VVL7</accession>
<dbReference type="InterPro" id="IPR001909">
    <property type="entry name" value="KRAB"/>
</dbReference>
<name>A0A8C3VVL7_9CETA</name>
<dbReference type="PANTHER" id="PTHR23232:SF147">
    <property type="entry name" value="ZINC FINGER PROTEIN 747"/>
    <property type="match status" value="1"/>
</dbReference>
<evidence type="ECO:0000313" key="4">
    <source>
        <dbReference type="Proteomes" id="UP000694540"/>
    </source>
</evidence>
<dbReference type="SUPFAM" id="SSF109640">
    <property type="entry name" value="KRAB domain (Kruppel-associated box)"/>
    <property type="match status" value="1"/>
</dbReference>
<dbReference type="PANTHER" id="PTHR23232">
    <property type="entry name" value="KRAB DOMAIN C2H2 ZINC FINGER"/>
    <property type="match status" value="1"/>
</dbReference>
<reference evidence="3" key="1">
    <citation type="submission" date="2025-08" db="UniProtKB">
        <authorList>
            <consortium name="Ensembl"/>
        </authorList>
    </citation>
    <scope>IDENTIFICATION</scope>
</reference>
<organism evidence="3 4">
    <name type="scientific">Catagonus wagneri</name>
    <name type="common">Chacoan peccary</name>
    <dbReference type="NCBI Taxonomy" id="51154"/>
    <lineage>
        <taxon>Eukaryota</taxon>
        <taxon>Metazoa</taxon>
        <taxon>Chordata</taxon>
        <taxon>Craniata</taxon>
        <taxon>Vertebrata</taxon>
        <taxon>Euteleostomi</taxon>
        <taxon>Mammalia</taxon>
        <taxon>Eutheria</taxon>
        <taxon>Laurasiatheria</taxon>
        <taxon>Artiodactyla</taxon>
        <taxon>Suina</taxon>
        <taxon>Tayassuidae</taxon>
        <taxon>Catagonus</taxon>
    </lineage>
</organism>
<evidence type="ECO:0000259" key="2">
    <source>
        <dbReference type="PROSITE" id="PS50805"/>
    </source>
</evidence>
<proteinExistence type="predicted"/>
<sequence>TAPPRGPGEAWLGQERPGALKLADAAMYFFQEEWRCRRPAQRALDRDVMQETYSHLSALRFAGPKPTTLISWMKGRKDVWGMEAEDPEKGLGTQDLGRRSTHAASFRPQ</sequence>
<dbReference type="GeneTree" id="ENSGT00940000164477"/>
<dbReference type="Proteomes" id="UP000694540">
    <property type="component" value="Unplaced"/>
</dbReference>
<dbReference type="InterPro" id="IPR050169">
    <property type="entry name" value="Krueppel_C2H2_ZnF"/>
</dbReference>
<dbReference type="InterPro" id="IPR036051">
    <property type="entry name" value="KRAB_dom_sf"/>
</dbReference>
<dbReference type="CDD" id="cd07765">
    <property type="entry name" value="KRAB_A-box"/>
    <property type="match status" value="1"/>
</dbReference>
<feature type="domain" description="KRAB" evidence="2">
    <location>
        <begin position="20"/>
        <end position="92"/>
    </location>
</feature>
<feature type="region of interest" description="Disordered" evidence="1">
    <location>
        <begin position="83"/>
        <end position="109"/>
    </location>
</feature>
<dbReference type="AlphaFoldDB" id="A0A8C3VVL7"/>
<evidence type="ECO:0000313" key="3">
    <source>
        <dbReference type="Ensembl" id="ENSCWAP00000004769.1"/>
    </source>
</evidence>
<reference evidence="3" key="2">
    <citation type="submission" date="2025-09" db="UniProtKB">
        <authorList>
            <consortium name="Ensembl"/>
        </authorList>
    </citation>
    <scope>IDENTIFICATION</scope>
</reference>
<dbReference type="SMART" id="SM00349">
    <property type="entry name" value="KRAB"/>
    <property type="match status" value="1"/>
</dbReference>
<protein>
    <recommendedName>
        <fullName evidence="2">KRAB domain-containing protein</fullName>
    </recommendedName>
</protein>
<keyword evidence="4" id="KW-1185">Reference proteome</keyword>
<dbReference type="Gene3D" id="6.10.140.140">
    <property type="match status" value="1"/>
</dbReference>
<dbReference type="Ensembl" id="ENSCWAT00000005164.1">
    <property type="protein sequence ID" value="ENSCWAP00000004769.1"/>
    <property type="gene ID" value="ENSCWAG00000003681.1"/>
</dbReference>
<dbReference type="GO" id="GO:0006355">
    <property type="term" value="P:regulation of DNA-templated transcription"/>
    <property type="evidence" value="ECO:0007669"/>
    <property type="project" value="InterPro"/>
</dbReference>
<dbReference type="Pfam" id="PF01352">
    <property type="entry name" value="KRAB"/>
    <property type="match status" value="1"/>
</dbReference>
<evidence type="ECO:0000256" key="1">
    <source>
        <dbReference type="SAM" id="MobiDB-lite"/>
    </source>
</evidence>
<dbReference type="PROSITE" id="PS50805">
    <property type="entry name" value="KRAB"/>
    <property type="match status" value="1"/>
</dbReference>